<evidence type="ECO:0000256" key="2">
    <source>
        <dbReference type="ARBA" id="ARBA00022692"/>
    </source>
</evidence>
<dbReference type="InterPro" id="IPR007318">
    <property type="entry name" value="Phopholipid_MeTrfase"/>
</dbReference>
<keyword evidence="7" id="KW-1185">Reference proteome</keyword>
<name>A0A368YZW5_9HYPH</name>
<dbReference type="GO" id="GO:0008168">
    <property type="term" value="F:methyltransferase activity"/>
    <property type="evidence" value="ECO:0007669"/>
    <property type="project" value="UniProtKB-KW"/>
</dbReference>
<feature type="transmembrane region" description="Helical" evidence="5">
    <location>
        <begin position="116"/>
        <end position="136"/>
    </location>
</feature>
<dbReference type="Gene3D" id="1.20.120.1630">
    <property type="match status" value="1"/>
</dbReference>
<dbReference type="GO" id="GO:0012505">
    <property type="term" value="C:endomembrane system"/>
    <property type="evidence" value="ECO:0007669"/>
    <property type="project" value="UniProtKB-SubCell"/>
</dbReference>
<dbReference type="RefSeq" id="WP_114429782.1">
    <property type="nucleotide sequence ID" value="NZ_QPJM01000004.1"/>
</dbReference>
<dbReference type="AlphaFoldDB" id="A0A368YZW5"/>
<keyword evidence="6" id="KW-0808">Transferase</keyword>
<proteinExistence type="predicted"/>
<accession>A0A368YZW5</accession>
<keyword evidence="6" id="KW-0489">Methyltransferase</keyword>
<protein>
    <submittedName>
        <fullName evidence="6">Protein-S-isoprenylcysteine O-methyltransferase Ste14</fullName>
    </submittedName>
</protein>
<comment type="subcellular location">
    <subcellularLocation>
        <location evidence="1">Endomembrane system</location>
        <topology evidence="1">Multi-pass membrane protein</topology>
    </subcellularLocation>
</comment>
<dbReference type="PANTHER" id="PTHR43847">
    <property type="entry name" value="BLL3993 PROTEIN"/>
    <property type="match status" value="1"/>
</dbReference>
<keyword evidence="4 5" id="KW-0472">Membrane</keyword>
<feature type="transmembrane region" description="Helical" evidence="5">
    <location>
        <begin position="42"/>
        <end position="61"/>
    </location>
</feature>
<feature type="transmembrane region" description="Helical" evidence="5">
    <location>
        <begin position="15"/>
        <end position="36"/>
    </location>
</feature>
<dbReference type="GO" id="GO:0032259">
    <property type="term" value="P:methylation"/>
    <property type="evidence" value="ECO:0007669"/>
    <property type="project" value="UniProtKB-KW"/>
</dbReference>
<evidence type="ECO:0000256" key="3">
    <source>
        <dbReference type="ARBA" id="ARBA00022989"/>
    </source>
</evidence>
<dbReference type="Pfam" id="PF04191">
    <property type="entry name" value="PEMT"/>
    <property type="match status" value="1"/>
</dbReference>
<sequence length="232" mass="25728">MATQQFDLEKLRKTAIGGCIKALVVLVLLVHVPAWSLSFWQGWLYLVVFTLCMFWLTFYFLKHDPALVASRQKAGAGAERETSQKWIQGAASVVGLLMYIVPGIERHFTGLPLPVWLVILADILVVVGFWIMFLALRENGHASSIIEVKSGQNVISSGPYALVRHPMYSGAVMFFLATPLALGSLWALPVAILLSIVIAIRLLDEERYLKANLSGYDAYCGKVKSHLIPGIW</sequence>
<evidence type="ECO:0000256" key="5">
    <source>
        <dbReference type="SAM" id="Phobius"/>
    </source>
</evidence>
<keyword evidence="2 5" id="KW-0812">Transmembrane</keyword>
<feature type="transmembrane region" description="Helical" evidence="5">
    <location>
        <begin position="86"/>
        <end position="104"/>
    </location>
</feature>
<dbReference type="Proteomes" id="UP000253324">
    <property type="component" value="Unassembled WGS sequence"/>
</dbReference>
<dbReference type="InterPro" id="IPR052527">
    <property type="entry name" value="Metal_cation-efflux_comp"/>
</dbReference>
<gene>
    <name evidence="6" type="ORF">C7476_104273</name>
</gene>
<evidence type="ECO:0000313" key="7">
    <source>
        <dbReference type="Proteomes" id="UP000253324"/>
    </source>
</evidence>
<evidence type="ECO:0000313" key="6">
    <source>
        <dbReference type="EMBL" id="RCW84517.1"/>
    </source>
</evidence>
<keyword evidence="3 5" id="KW-1133">Transmembrane helix</keyword>
<organism evidence="6 7">
    <name type="scientific">Phyllobacterium bourgognense</name>
    <dbReference type="NCBI Taxonomy" id="314236"/>
    <lineage>
        <taxon>Bacteria</taxon>
        <taxon>Pseudomonadati</taxon>
        <taxon>Pseudomonadota</taxon>
        <taxon>Alphaproteobacteria</taxon>
        <taxon>Hyphomicrobiales</taxon>
        <taxon>Phyllobacteriaceae</taxon>
        <taxon>Phyllobacterium</taxon>
    </lineage>
</organism>
<dbReference type="EMBL" id="QPJM01000004">
    <property type="protein sequence ID" value="RCW84517.1"/>
    <property type="molecule type" value="Genomic_DNA"/>
</dbReference>
<evidence type="ECO:0000256" key="1">
    <source>
        <dbReference type="ARBA" id="ARBA00004127"/>
    </source>
</evidence>
<dbReference type="OrthoDB" id="7203053at2"/>
<dbReference type="PANTHER" id="PTHR43847:SF1">
    <property type="entry name" value="BLL3993 PROTEIN"/>
    <property type="match status" value="1"/>
</dbReference>
<comment type="caution">
    <text evidence="6">The sequence shown here is derived from an EMBL/GenBank/DDBJ whole genome shotgun (WGS) entry which is preliminary data.</text>
</comment>
<reference evidence="6 7" key="1">
    <citation type="submission" date="2018-07" db="EMBL/GenBank/DDBJ databases">
        <title>Genomic Encyclopedia of Type Strains, Phase III (KMG-III): the genomes of soil and plant-associated and newly described type strains.</title>
        <authorList>
            <person name="Whitman W."/>
        </authorList>
    </citation>
    <scope>NUCLEOTIDE SEQUENCE [LARGE SCALE GENOMIC DNA]</scope>
    <source>
        <strain evidence="6 7">31-25a</strain>
    </source>
</reference>
<evidence type="ECO:0000256" key="4">
    <source>
        <dbReference type="ARBA" id="ARBA00023136"/>
    </source>
</evidence>